<comment type="caution">
    <text evidence="3">The sequence shown here is derived from an EMBL/GenBank/DDBJ whole genome shotgun (WGS) entry which is preliminary data.</text>
</comment>
<protein>
    <submittedName>
        <fullName evidence="3">Phospholipid/glycerol acyltransferase</fullName>
    </submittedName>
</protein>
<evidence type="ECO:0000313" key="4">
    <source>
        <dbReference type="Proteomes" id="UP000189670"/>
    </source>
</evidence>
<evidence type="ECO:0000313" key="3">
    <source>
        <dbReference type="EMBL" id="ETR67894.1"/>
    </source>
</evidence>
<accession>A0A1V1NZA9</accession>
<dbReference type="PANTHER" id="PTHR22753:SF48">
    <property type="entry name" value="PHOSPHOLIPID_GLYCEROL ACYLTRANSFERASE DOMAIN-CONTAINING PROTEIN"/>
    <property type="match status" value="1"/>
</dbReference>
<dbReference type="GO" id="GO:0008374">
    <property type="term" value="F:O-acyltransferase activity"/>
    <property type="evidence" value="ECO:0007669"/>
    <property type="project" value="InterPro"/>
</dbReference>
<gene>
    <name evidence="3" type="ORF">OMM_11101</name>
</gene>
<dbReference type="PANTHER" id="PTHR22753">
    <property type="entry name" value="TRANSMEMBRANE PROTEIN 68"/>
    <property type="match status" value="1"/>
</dbReference>
<evidence type="ECO:0000256" key="2">
    <source>
        <dbReference type="ARBA" id="ARBA00023315"/>
    </source>
</evidence>
<name>A0A1V1NZA9_9BACT</name>
<dbReference type="CDD" id="cd07987">
    <property type="entry name" value="LPLAT_MGAT-like"/>
    <property type="match status" value="1"/>
</dbReference>
<proteinExistence type="predicted"/>
<dbReference type="Pfam" id="PF03982">
    <property type="entry name" value="DAGAT"/>
    <property type="match status" value="1"/>
</dbReference>
<keyword evidence="1 3" id="KW-0808">Transferase</keyword>
<sequence>GSVRGTPENCEQLMKAKESIIVFPGGGREVCKRKGESYKLTWKQRTGFARLAIKFQYPIIPVAAIGIDDAFTILVDRNDIINSLPGKLIQRTGLLEYVIKKGEEIPAITRGIGLTPIPRPERVYVSFGKPIETASIKGDCEDKEVQFALRNQVEQAINKQLGQLLLLRYQDSDISFVRRVLNSL</sequence>
<dbReference type="InterPro" id="IPR007130">
    <property type="entry name" value="DAGAT"/>
</dbReference>
<dbReference type="SUPFAM" id="SSF69593">
    <property type="entry name" value="Glycerol-3-phosphate (1)-acyltransferase"/>
    <property type="match status" value="1"/>
</dbReference>
<organism evidence="3 4">
    <name type="scientific">Candidatus Magnetoglobus multicellularis str. Araruama</name>
    <dbReference type="NCBI Taxonomy" id="890399"/>
    <lineage>
        <taxon>Bacteria</taxon>
        <taxon>Pseudomonadati</taxon>
        <taxon>Thermodesulfobacteriota</taxon>
        <taxon>Desulfobacteria</taxon>
        <taxon>Desulfobacterales</taxon>
        <taxon>Desulfobacteraceae</taxon>
        <taxon>Candidatus Magnetoglobus</taxon>
    </lineage>
</organism>
<evidence type="ECO:0000256" key="1">
    <source>
        <dbReference type="ARBA" id="ARBA00022679"/>
    </source>
</evidence>
<dbReference type="Proteomes" id="UP000189670">
    <property type="component" value="Unassembled WGS sequence"/>
</dbReference>
<dbReference type="EMBL" id="ATBP01001167">
    <property type="protein sequence ID" value="ETR67894.1"/>
    <property type="molecule type" value="Genomic_DNA"/>
</dbReference>
<feature type="non-terminal residue" evidence="3">
    <location>
        <position position="1"/>
    </location>
</feature>
<keyword evidence="2 3" id="KW-0012">Acyltransferase</keyword>
<dbReference type="AlphaFoldDB" id="A0A1V1NZA9"/>
<dbReference type="GO" id="GO:0016020">
    <property type="term" value="C:membrane"/>
    <property type="evidence" value="ECO:0007669"/>
    <property type="project" value="TreeGrafter"/>
</dbReference>
<reference evidence="4" key="1">
    <citation type="submission" date="2012-11" db="EMBL/GenBank/DDBJ databases">
        <authorList>
            <person name="Lucero-Rivera Y.E."/>
            <person name="Tovar-Ramirez D."/>
        </authorList>
    </citation>
    <scope>NUCLEOTIDE SEQUENCE [LARGE SCALE GENOMIC DNA]</scope>
    <source>
        <strain evidence="4">Araruama</strain>
    </source>
</reference>